<accession>A0ABV1P319</accession>
<dbReference type="CDD" id="cd07302">
    <property type="entry name" value="CHD"/>
    <property type="match status" value="1"/>
</dbReference>
<sequence length="281" mass="30025">MTLAVVLLAALSAVLAAAVAALALCLSAARRRERAARRRIAVLEADLDVALRPRPAATPAERAVRRVVRTATRVREQGVAGLLQSSLEDLQAWAAEQQQSVASMASSDGRVTLLFSDIEGSTRLNERLGDATWVRVLQAHDTLLRARIERYRGQVVKTAGDGFMVAFRDPEAACRAAVGVQRDLKRTLDPRLRLVAPVRVRIGIHTGPVVARDGDYFGRNVAMAARVADTAQGGEVLASEAVRAALDDDAAVDLVEAGEVGLKGLPGVHALWRVLPRGEVG</sequence>
<organism evidence="3 4">
    <name type="scientific">Nocardioides kribbensis</name>
    <dbReference type="NCBI Taxonomy" id="305517"/>
    <lineage>
        <taxon>Bacteria</taxon>
        <taxon>Bacillati</taxon>
        <taxon>Actinomycetota</taxon>
        <taxon>Actinomycetes</taxon>
        <taxon>Propionibacteriales</taxon>
        <taxon>Nocardioidaceae</taxon>
        <taxon>Nocardioides</taxon>
    </lineage>
</organism>
<evidence type="ECO:0000256" key="1">
    <source>
        <dbReference type="ARBA" id="ARBA00005381"/>
    </source>
</evidence>
<protein>
    <submittedName>
        <fullName evidence="3">Adenylate/guanylate cyclase domain-containing protein</fullName>
        <ecNumber evidence="3">4.6.1.-</ecNumber>
    </submittedName>
</protein>
<dbReference type="EMBL" id="JBEGDP010000030">
    <property type="protein sequence ID" value="MEQ7849161.1"/>
    <property type="molecule type" value="Genomic_DNA"/>
</dbReference>
<reference evidence="3 4" key="1">
    <citation type="submission" date="2024-02" db="EMBL/GenBank/DDBJ databases">
        <title>Full genome sequence of Nocardioides kribbensis.</title>
        <authorList>
            <person name="Poletto B.L."/>
            <person name="Silva G."/>
            <person name="Galante D."/>
            <person name="Campos K.R."/>
            <person name="Santos M.B.N."/>
            <person name="Sacchi C.T."/>
        </authorList>
    </citation>
    <scope>NUCLEOTIDE SEQUENCE [LARGE SCALE GENOMIC DNA]</scope>
    <source>
        <strain evidence="3 4">O4R</strain>
    </source>
</reference>
<evidence type="ECO:0000313" key="3">
    <source>
        <dbReference type="EMBL" id="MEQ7849161.1"/>
    </source>
</evidence>
<keyword evidence="4" id="KW-1185">Reference proteome</keyword>
<comment type="similarity">
    <text evidence="1">Belongs to the adenylyl cyclase class-3 family.</text>
</comment>
<dbReference type="GO" id="GO:0016829">
    <property type="term" value="F:lyase activity"/>
    <property type="evidence" value="ECO:0007669"/>
    <property type="project" value="UniProtKB-KW"/>
</dbReference>
<name>A0ABV1P319_9ACTN</name>
<dbReference type="SUPFAM" id="SSF55073">
    <property type="entry name" value="Nucleotide cyclase"/>
    <property type="match status" value="1"/>
</dbReference>
<dbReference type="PANTHER" id="PTHR43081">
    <property type="entry name" value="ADENYLATE CYCLASE, TERMINAL-DIFFERENTIATION SPECIFIC-RELATED"/>
    <property type="match status" value="1"/>
</dbReference>
<dbReference type="SMART" id="SM00044">
    <property type="entry name" value="CYCc"/>
    <property type="match status" value="1"/>
</dbReference>
<dbReference type="InterPro" id="IPR029787">
    <property type="entry name" value="Nucleotide_cyclase"/>
</dbReference>
<gene>
    <name evidence="3" type="ORF">V6R90_17940</name>
</gene>
<dbReference type="InterPro" id="IPR001054">
    <property type="entry name" value="A/G_cyclase"/>
</dbReference>
<dbReference type="Gene3D" id="3.30.70.1230">
    <property type="entry name" value="Nucleotide cyclase"/>
    <property type="match status" value="1"/>
</dbReference>
<dbReference type="PROSITE" id="PS50125">
    <property type="entry name" value="GUANYLATE_CYCLASE_2"/>
    <property type="match status" value="1"/>
</dbReference>
<evidence type="ECO:0000313" key="4">
    <source>
        <dbReference type="Proteomes" id="UP001482520"/>
    </source>
</evidence>
<dbReference type="Proteomes" id="UP001482520">
    <property type="component" value="Unassembled WGS sequence"/>
</dbReference>
<proteinExistence type="inferred from homology"/>
<dbReference type="Pfam" id="PF00211">
    <property type="entry name" value="Guanylate_cyc"/>
    <property type="match status" value="1"/>
</dbReference>
<dbReference type="RefSeq" id="WP_349505410.1">
    <property type="nucleotide sequence ID" value="NZ_JBEFDI010000158.1"/>
</dbReference>
<evidence type="ECO:0000259" key="2">
    <source>
        <dbReference type="PROSITE" id="PS50125"/>
    </source>
</evidence>
<dbReference type="PANTHER" id="PTHR43081:SF1">
    <property type="entry name" value="ADENYLATE CYCLASE, TERMINAL-DIFFERENTIATION SPECIFIC"/>
    <property type="match status" value="1"/>
</dbReference>
<keyword evidence="3" id="KW-0456">Lyase</keyword>
<feature type="domain" description="Guanylate cyclase" evidence="2">
    <location>
        <begin position="112"/>
        <end position="228"/>
    </location>
</feature>
<dbReference type="EC" id="4.6.1.-" evidence="3"/>
<comment type="caution">
    <text evidence="3">The sequence shown here is derived from an EMBL/GenBank/DDBJ whole genome shotgun (WGS) entry which is preliminary data.</text>
</comment>
<dbReference type="InterPro" id="IPR050697">
    <property type="entry name" value="Adenylyl/Guanylyl_Cyclase_3/4"/>
</dbReference>